<dbReference type="Proteomes" id="UP001374599">
    <property type="component" value="Unassembled WGS sequence"/>
</dbReference>
<organism evidence="1 2">
    <name type="scientific">Vallitalea maricola</name>
    <dbReference type="NCBI Taxonomy" id="3074433"/>
    <lineage>
        <taxon>Bacteria</taxon>
        <taxon>Bacillati</taxon>
        <taxon>Bacillota</taxon>
        <taxon>Clostridia</taxon>
        <taxon>Lachnospirales</taxon>
        <taxon>Vallitaleaceae</taxon>
        <taxon>Vallitalea</taxon>
    </lineage>
</organism>
<sequence>MDYNITILENGLKIIRHDIPYMKTITSSLWINQGSQNETKDNNGISHLLEHLLFDLTRNNETECIMNELNNCGAKYNAATTKEFMYFSVTTMNSIDKFKLGLNTLSQMVRQPFSKESFNKEKKIVLNEIKTHLNHKNRVINNCFYALWDEHSIGLSVLGKEENINKFTFEEMEKLKENRVNPGNAFLVILGNLNLNTNIIDIINEYFDDWKDYNIDCLFRDEIIVKNGPRIITKKGDKQNSAFTLAFNGVKFNNSYARVLELSSVLLTSGVCSRLYKKLRTEKKLLYSIQSSNYSFNYAGAFTICMLFNNDNFEEIIKGTLKELNRLKVELISENELNQCKSKFITKLSVQLENPNSLLLFISRYFTLGKIYSYYEHIRQIQSIKPKDIYTIFNEIFILDNVAFSSIGDINQEVLIQLLESDL</sequence>
<accession>A0ACB5UM09</accession>
<evidence type="ECO:0000313" key="1">
    <source>
        <dbReference type="EMBL" id="GMQ63902.1"/>
    </source>
</evidence>
<dbReference type="EMBL" id="BTPU01000055">
    <property type="protein sequence ID" value="GMQ63902.1"/>
    <property type="molecule type" value="Genomic_DNA"/>
</dbReference>
<protein>
    <submittedName>
        <fullName evidence="1">Pitrilysin family protein</fullName>
    </submittedName>
</protein>
<reference evidence="1" key="1">
    <citation type="submission" date="2023-09" db="EMBL/GenBank/DDBJ databases">
        <title>Vallitalea sediminicola and Vallitalea maricola sp. nov., anaerobic bacteria isolated from marine sediment.</title>
        <authorList>
            <person name="Hirano S."/>
            <person name="Maeda A."/>
            <person name="Terahara T."/>
            <person name="Mori K."/>
            <person name="Hamada M."/>
            <person name="Matsumoto R."/>
            <person name="Kobayashi T."/>
        </authorList>
    </citation>
    <scope>NUCLEOTIDE SEQUENCE</scope>
    <source>
        <strain evidence="1">AN17-2</strain>
    </source>
</reference>
<evidence type="ECO:0000313" key="2">
    <source>
        <dbReference type="Proteomes" id="UP001374599"/>
    </source>
</evidence>
<name>A0ACB5UM09_9FIRM</name>
<gene>
    <name evidence="1" type="ORF">AN2V17_31380</name>
</gene>
<keyword evidence="2" id="KW-1185">Reference proteome</keyword>
<proteinExistence type="predicted"/>
<comment type="caution">
    <text evidence="1">The sequence shown here is derived from an EMBL/GenBank/DDBJ whole genome shotgun (WGS) entry which is preliminary data.</text>
</comment>